<sequence length="178" mass="20079">MATLVTARLLLRPWRETDKAPFAALNSDPRVYATLAGPMSRAESDAFADRIIAHMNEHGWGLWAVEVPGAADFIGFVGLSQPRFEAHFTPCVEIGWRLAFDQWRHGYATEAAGAALGFGFETLRLAEIVSFTTTSNTRSRAVMERLGFAHDVRDDFDHPMLAVDHPLRRHVLYRKRRN</sequence>
<dbReference type="InterPro" id="IPR016181">
    <property type="entry name" value="Acyl_CoA_acyltransferase"/>
</dbReference>
<evidence type="ECO:0000313" key="3">
    <source>
        <dbReference type="Proteomes" id="UP001271769"/>
    </source>
</evidence>
<dbReference type="Pfam" id="PF13302">
    <property type="entry name" value="Acetyltransf_3"/>
    <property type="match status" value="1"/>
</dbReference>
<dbReference type="InterPro" id="IPR000182">
    <property type="entry name" value="GNAT_dom"/>
</dbReference>
<dbReference type="Proteomes" id="UP001271769">
    <property type="component" value="Unassembled WGS sequence"/>
</dbReference>
<dbReference type="EMBL" id="JAXCLX010000004">
    <property type="protein sequence ID" value="MDY0874083.1"/>
    <property type="molecule type" value="Genomic_DNA"/>
</dbReference>
<gene>
    <name evidence="2" type="ORF">SMD31_19230</name>
</gene>
<dbReference type="InterPro" id="IPR051531">
    <property type="entry name" value="N-acetyltransferase"/>
</dbReference>
<dbReference type="SUPFAM" id="SSF55729">
    <property type="entry name" value="Acyl-CoA N-acyltransferases (Nat)"/>
    <property type="match status" value="1"/>
</dbReference>
<proteinExistence type="predicted"/>
<organism evidence="2 3">
    <name type="scientific">Dongia rigui</name>
    <dbReference type="NCBI Taxonomy" id="940149"/>
    <lineage>
        <taxon>Bacteria</taxon>
        <taxon>Pseudomonadati</taxon>
        <taxon>Pseudomonadota</taxon>
        <taxon>Alphaproteobacteria</taxon>
        <taxon>Rhodospirillales</taxon>
        <taxon>Dongiaceae</taxon>
        <taxon>Dongia</taxon>
    </lineage>
</organism>
<reference evidence="2 3" key="1">
    <citation type="journal article" date="2013" name="Antonie Van Leeuwenhoek">
        <title>Dongia rigui sp. nov., isolated from freshwater of a large wetland in Korea.</title>
        <authorList>
            <person name="Baik K.S."/>
            <person name="Hwang Y.M."/>
            <person name="Choi J.S."/>
            <person name="Kwon J."/>
            <person name="Seong C.N."/>
        </authorList>
    </citation>
    <scope>NUCLEOTIDE SEQUENCE [LARGE SCALE GENOMIC DNA]</scope>
    <source>
        <strain evidence="2 3">04SU4-P</strain>
    </source>
</reference>
<evidence type="ECO:0000259" key="1">
    <source>
        <dbReference type="PROSITE" id="PS51186"/>
    </source>
</evidence>
<dbReference type="Gene3D" id="3.40.630.30">
    <property type="match status" value="1"/>
</dbReference>
<name>A0ABU5E569_9PROT</name>
<keyword evidence="3" id="KW-1185">Reference proteome</keyword>
<protein>
    <submittedName>
        <fullName evidence="2">GNAT family N-acetyltransferase</fullName>
    </submittedName>
</protein>
<comment type="caution">
    <text evidence="2">The sequence shown here is derived from an EMBL/GenBank/DDBJ whole genome shotgun (WGS) entry which is preliminary data.</text>
</comment>
<dbReference type="PROSITE" id="PS51186">
    <property type="entry name" value="GNAT"/>
    <property type="match status" value="1"/>
</dbReference>
<dbReference type="RefSeq" id="WP_320502558.1">
    <property type="nucleotide sequence ID" value="NZ_JAXCLX010000004.1"/>
</dbReference>
<feature type="domain" description="N-acetyltransferase" evidence="1">
    <location>
        <begin position="9"/>
        <end position="178"/>
    </location>
</feature>
<dbReference type="PANTHER" id="PTHR43792:SF1">
    <property type="entry name" value="N-ACETYLTRANSFERASE DOMAIN-CONTAINING PROTEIN"/>
    <property type="match status" value="1"/>
</dbReference>
<dbReference type="PANTHER" id="PTHR43792">
    <property type="entry name" value="GNAT FAMILY, PUTATIVE (AFU_ORTHOLOGUE AFUA_3G00765)-RELATED-RELATED"/>
    <property type="match status" value="1"/>
</dbReference>
<evidence type="ECO:0000313" key="2">
    <source>
        <dbReference type="EMBL" id="MDY0874083.1"/>
    </source>
</evidence>
<accession>A0ABU5E569</accession>